<organism evidence="2 3">
    <name type="scientific">Stieleria maiorica</name>
    <dbReference type="NCBI Taxonomy" id="2795974"/>
    <lineage>
        <taxon>Bacteria</taxon>
        <taxon>Pseudomonadati</taxon>
        <taxon>Planctomycetota</taxon>
        <taxon>Planctomycetia</taxon>
        <taxon>Pirellulales</taxon>
        <taxon>Pirellulaceae</taxon>
        <taxon>Stieleria</taxon>
    </lineage>
</organism>
<dbReference type="AlphaFoldDB" id="A0A5B9MF61"/>
<reference evidence="2 3" key="1">
    <citation type="submission" date="2019-02" db="EMBL/GenBank/DDBJ databases">
        <title>Planctomycetal bacteria perform biofilm scaping via a novel small molecule.</title>
        <authorList>
            <person name="Jeske O."/>
            <person name="Boedeker C."/>
            <person name="Wiegand S."/>
            <person name="Breitling P."/>
            <person name="Kallscheuer N."/>
            <person name="Jogler M."/>
            <person name="Rohde M."/>
            <person name="Petersen J."/>
            <person name="Medema M.H."/>
            <person name="Surup F."/>
            <person name="Jogler C."/>
        </authorList>
    </citation>
    <scope>NUCLEOTIDE SEQUENCE [LARGE SCALE GENOMIC DNA]</scope>
    <source>
        <strain evidence="2 3">Mal15</strain>
    </source>
</reference>
<accession>A0A5B9MF61</accession>
<dbReference type="EMBL" id="CP036264">
    <property type="protein sequence ID" value="QEF98796.1"/>
    <property type="molecule type" value="Genomic_DNA"/>
</dbReference>
<dbReference type="KEGG" id="smam:Mal15_28520"/>
<gene>
    <name evidence="2" type="ORF">Mal15_28520</name>
</gene>
<evidence type="ECO:0000256" key="1">
    <source>
        <dbReference type="SAM" id="MobiDB-lite"/>
    </source>
</evidence>
<sequence>MISELQTKTLHDRCVRLFLRQEQRKQLLLKARERLRGDFRADAIVRTEGDAAVWACVLVGEIGQCFELAEDPLHLGRIKQLAASVELSHRDSVLTEANRARIVKWLDRWDIASSVSVQRDLDADSANLIETKTTLNVPQKNEQVPTVSHATLESVLSGFEELSLNQQGSINLTWHSLNGVPHRVRPDGLVEWLSDEQPFSTSQRRVIGRLRLPLNFEFPEFGYSLGFDFVTVPAGCQGVDRFLELAGQAVHSLPDVTWEGLNSIVGEFENRPAFLWLAGLFCRFADPICYERDGKRHFHKDVTVYKPVLDSIKVIREMRKGLPAEQLNSWNPDAVQDDSVTPINTSGGGTGKKKQARKEQVKGNEAILLSYLCTWHRYNTNEFRPGPVGLREFHQWLEEPEQQIGETSHSKSTIGRFFKSVFGGYKPYKKLCDLNTIEVQLKLKMGDISSEQLNELFVDLIEAKPQSE</sequence>
<evidence type="ECO:0000313" key="3">
    <source>
        <dbReference type="Proteomes" id="UP000321353"/>
    </source>
</evidence>
<dbReference type="Proteomes" id="UP000321353">
    <property type="component" value="Chromosome"/>
</dbReference>
<proteinExistence type="predicted"/>
<protein>
    <submittedName>
        <fullName evidence="2">Uncharacterized protein</fullName>
    </submittedName>
</protein>
<name>A0A5B9MF61_9BACT</name>
<keyword evidence="3" id="KW-1185">Reference proteome</keyword>
<dbReference type="RefSeq" id="WP_147868286.1">
    <property type="nucleotide sequence ID" value="NZ_CP036264.1"/>
</dbReference>
<evidence type="ECO:0000313" key="2">
    <source>
        <dbReference type="EMBL" id="QEF98796.1"/>
    </source>
</evidence>
<feature type="region of interest" description="Disordered" evidence="1">
    <location>
        <begin position="331"/>
        <end position="358"/>
    </location>
</feature>